<evidence type="ECO:0000313" key="8">
    <source>
        <dbReference type="EMBL" id="SNR44645.1"/>
    </source>
</evidence>
<dbReference type="PROSITE" id="PS51219">
    <property type="entry name" value="DPCK"/>
    <property type="match status" value="1"/>
</dbReference>
<keyword evidence="6 8" id="KW-0418">Kinase</keyword>
<keyword evidence="3 6" id="KW-0963">Cytoplasm</keyword>
<comment type="function">
    <text evidence="6">Catalyzes the phosphorylation of the 3'-hydroxyl group of dephosphocoenzyme A to form coenzyme A.</text>
</comment>
<dbReference type="Proteomes" id="UP000198415">
    <property type="component" value="Unassembled WGS sequence"/>
</dbReference>
<dbReference type="GO" id="GO:0005737">
    <property type="term" value="C:cytoplasm"/>
    <property type="evidence" value="ECO:0007669"/>
    <property type="project" value="UniProtKB-SubCell"/>
</dbReference>
<dbReference type="AlphaFoldDB" id="A0A238WDK2"/>
<evidence type="ECO:0000256" key="2">
    <source>
        <dbReference type="ARBA" id="ARBA00011058"/>
    </source>
</evidence>
<dbReference type="RefSeq" id="WP_089292236.1">
    <property type="nucleotide sequence ID" value="NZ_BOMU01000027.1"/>
</dbReference>
<keyword evidence="6" id="KW-0808">Transferase</keyword>
<keyword evidence="5 6" id="KW-0067">ATP-binding</keyword>
<comment type="pathway">
    <text evidence="6">Cofactor biosynthesis; coenzyme A biosynthesis; CoA from (R)-pantothenate: step 5/5.</text>
</comment>
<dbReference type="UniPathway" id="UPA00241">
    <property type="reaction ID" value="UER00356"/>
</dbReference>
<evidence type="ECO:0000256" key="6">
    <source>
        <dbReference type="HAMAP-Rule" id="MF_00376"/>
    </source>
</evidence>
<gene>
    <name evidence="6" type="primary">coaE</name>
    <name evidence="8" type="ORF">SAMN06264365_102437</name>
</gene>
<accession>A0A238WDK2</accession>
<evidence type="ECO:0000256" key="5">
    <source>
        <dbReference type="ARBA" id="ARBA00022840"/>
    </source>
</evidence>
<evidence type="ECO:0000313" key="9">
    <source>
        <dbReference type="Proteomes" id="UP000198415"/>
    </source>
</evidence>
<dbReference type="HAMAP" id="MF_00376">
    <property type="entry name" value="Dephospho_CoA_kinase"/>
    <property type="match status" value="1"/>
</dbReference>
<keyword evidence="4 6" id="KW-0547">Nucleotide-binding</keyword>
<organism evidence="8 9">
    <name type="scientific">Actinoplanes regularis</name>
    <dbReference type="NCBI Taxonomy" id="52697"/>
    <lineage>
        <taxon>Bacteria</taxon>
        <taxon>Bacillati</taxon>
        <taxon>Actinomycetota</taxon>
        <taxon>Actinomycetes</taxon>
        <taxon>Micromonosporales</taxon>
        <taxon>Micromonosporaceae</taxon>
        <taxon>Actinoplanes</taxon>
    </lineage>
</organism>
<comment type="similarity">
    <text evidence="2">In the C-terminal section; belongs to the UPF0157 (GrpB) family.</text>
</comment>
<dbReference type="SUPFAM" id="SSF52540">
    <property type="entry name" value="P-loop containing nucleoside triphosphate hydrolases"/>
    <property type="match status" value="1"/>
</dbReference>
<feature type="binding site" evidence="6">
    <location>
        <begin position="11"/>
        <end position="16"/>
    </location>
    <ligand>
        <name>ATP</name>
        <dbReference type="ChEBI" id="CHEBI:30616"/>
    </ligand>
</feature>
<evidence type="ECO:0000256" key="1">
    <source>
        <dbReference type="ARBA" id="ARBA00008826"/>
    </source>
</evidence>
<dbReference type="SUPFAM" id="SSF81301">
    <property type="entry name" value="Nucleotidyltransferase"/>
    <property type="match status" value="1"/>
</dbReference>
<comment type="similarity">
    <text evidence="6">Belongs to the CoaE family.</text>
</comment>
<dbReference type="NCBIfam" id="NF002879">
    <property type="entry name" value="PRK03333.1"/>
    <property type="match status" value="1"/>
</dbReference>
<dbReference type="Pfam" id="PF04229">
    <property type="entry name" value="GrpB"/>
    <property type="match status" value="1"/>
</dbReference>
<keyword evidence="6" id="KW-0173">Coenzyme A biosynthesis</keyword>
<dbReference type="OrthoDB" id="9812943at2"/>
<comment type="similarity">
    <text evidence="1">In the N-terminal section; belongs to the CoaE family.</text>
</comment>
<evidence type="ECO:0000256" key="4">
    <source>
        <dbReference type="ARBA" id="ARBA00022741"/>
    </source>
</evidence>
<dbReference type="PANTHER" id="PTHR10695">
    <property type="entry name" value="DEPHOSPHO-COA KINASE-RELATED"/>
    <property type="match status" value="1"/>
</dbReference>
<proteinExistence type="inferred from homology"/>
<dbReference type="NCBIfam" id="TIGR00152">
    <property type="entry name" value="dephospho-CoA kinase"/>
    <property type="match status" value="1"/>
</dbReference>
<dbReference type="InterPro" id="IPR027417">
    <property type="entry name" value="P-loop_NTPase"/>
</dbReference>
<dbReference type="CDD" id="cd02022">
    <property type="entry name" value="DPCK"/>
    <property type="match status" value="1"/>
</dbReference>
<dbReference type="PANTHER" id="PTHR10695:SF46">
    <property type="entry name" value="BIFUNCTIONAL COENZYME A SYNTHASE-RELATED"/>
    <property type="match status" value="1"/>
</dbReference>
<protein>
    <recommendedName>
        <fullName evidence="6 7">Dephospho-CoA kinase</fullName>
        <ecNumber evidence="6 7">2.7.1.24</ecNumber>
    </recommendedName>
    <alternativeName>
        <fullName evidence="6">Dephosphocoenzyme A kinase</fullName>
    </alternativeName>
</protein>
<reference evidence="8 9" key="1">
    <citation type="submission" date="2017-06" db="EMBL/GenBank/DDBJ databases">
        <authorList>
            <person name="Kim H.J."/>
            <person name="Triplett B.A."/>
        </authorList>
    </citation>
    <scope>NUCLEOTIDE SEQUENCE [LARGE SCALE GENOMIC DNA]</scope>
    <source>
        <strain evidence="8 9">DSM 43151</strain>
    </source>
</reference>
<dbReference type="Gene3D" id="3.30.460.10">
    <property type="entry name" value="Beta Polymerase, domain 2"/>
    <property type="match status" value="1"/>
</dbReference>
<dbReference type="Pfam" id="PF01121">
    <property type="entry name" value="CoaE"/>
    <property type="match status" value="1"/>
</dbReference>
<evidence type="ECO:0000256" key="3">
    <source>
        <dbReference type="ARBA" id="ARBA00022490"/>
    </source>
</evidence>
<dbReference type="GO" id="GO:0005524">
    <property type="term" value="F:ATP binding"/>
    <property type="evidence" value="ECO:0007669"/>
    <property type="project" value="UniProtKB-UniRule"/>
</dbReference>
<dbReference type="GO" id="GO:0004140">
    <property type="term" value="F:dephospho-CoA kinase activity"/>
    <property type="evidence" value="ECO:0007669"/>
    <property type="project" value="UniProtKB-UniRule"/>
</dbReference>
<dbReference type="InterPro" id="IPR043519">
    <property type="entry name" value="NT_sf"/>
</dbReference>
<dbReference type="Gene3D" id="3.40.50.300">
    <property type="entry name" value="P-loop containing nucleotide triphosphate hydrolases"/>
    <property type="match status" value="1"/>
</dbReference>
<dbReference type="GO" id="GO:0015937">
    <property type="term" value="P:coenzyme A biosynthetic process"/>
    <property type="evidence" value="ECO:0007669"/>
    <property type="project" value="UniProtKB-UniRule"/>
</dbReference>
<name>A0A238WDK2_9ACTN</name>
<comment type="subcellular location">
    <subcellularLocation>
        <location evidence="6">Cytoplasm</location>
    </subcellularLocation>
</comment>
<evidence type="ECO:0000256" key="7">
    <source>
        <dbReference type="NCBIfam" id="TIGR00152"/>
    </source>
</evidence>
<dbReference type="EC" id="2.7.1.24" evidence="6 7"/>
<dbReference type="InterPro" id="IPR007344">
    <property type="entry name" value="GrpB/CoaE"/>
</dbReference>
<sequence>MLMVGLTGGIGAGKSAVATRLAQLGAVIIDADRLSREVVEPGTEGLAEIVAEFGTGMLTPAGELDRPALGARVFGDEAARRRLERIIHPRVRARTTEMVRAAPHDAIVVNDVPLLVETGLAPTYHLVIVVAADRAVRIGRLVRDRGMSEAEAAARISAQADDATRLAAADVVLPNEDDLAALHARVDELWRDRLVEFERNVRLLTAARKAPELCIAAPDPEWPAAADRLARRIRHHLGDTSGSTGVHHIGSTSVPGLPGKDIIDLMLSVRTLDEADALAPRLAAAGFPRRSGEWVDNARGLRGETWPKRVHGSADPGRPMILHVRVIGSPGWRFALLMRDHLRAVPAARDAYAAVKAELAPRFADRAGYAMAKEPWFDQEARAANEWALASGWLPPSS</sequence>
<dbReference type="InterPro" id="IPR001977">
    <property type="entry name" value="Depp_CoAkinase"/>
</dbReference>
<comment type="catalytic activity">
    <reaction evidence="6">
        <text>3'-dephospho-CoA + ATP = ADP + CoA + H(+)</text>
        <dbReference type="Rhea" id="RHEA:18245"/>
        <dbReference type="ChEBI" id="CHEBI:15378"/>
        <dbReference type="ChEBI" id="CHEBI:30616"/>
        <dbReference type="ChEBI" id="CHEBI:57287"/>
        <dbReference type="ChEBI" id="CHEBI:57328"/>
        <dbReference type="ChEBI" id="CHEBI:456216"/>
        <dbReference type="EC" id="2.7.1.24"/>
    </reaction>
</comment>
<keyword evidence="9" id="KW-1185">Reference proteome</keyword>
<dbReference type="EMBL" id="FZNR01000002">
    <property type="protein sequence ID" value="SNR44645.1"/>
    <property type="molecule type" value="Genomic_DNA"/>
</dbReference>